<comment type="function">
    <text evidence="3">Toxic component of a type II toxin-antitoxin (TA) system.</text>
</comment>
<dbReference type="GO" id="GO:0016787">
    <property type="term" value="F:hydrolase activity"/>
    <property type="evidence" value="ECO:0007669"/>
    <property type="project" value="UniProtKB-KW"/>
</dbReference>
<evidence type="ECO:0000256" key="2">
    <source>
        <dbReference type="ARBA" id="ARBA00022649"/>
    </source>
</evidence>
<dbReference type="EMBL" id="VWXL01000047">
    <property type="protein sequence ID" value="MVB10645.1"/>
    <property type="molecule type" value="Genomic_DNA"/>
</dbReference>
<evidence type="ECO:0000313" key="5">
    <source>
        <dbReference type="EMBL" id="QNK40922.1"/>
    </source>
</evidence>
<comment type="similarity">
    <text evidence="1 3">Belongs to the PemK/MazF family.</text>
</comment>
<dbReference type="Proteomes" id="UP000469440">
    <property type="component" value="Unassembled WGS sequence"/>
</dbReference>
<dbReference type="RefSeq" id="WP_066642437.1">
    <property type="nucleotide sequence ID" value="NZ_CP060286.1"/>
</dbReference>
<dbReference type="Proteomes" id="UP000515909">
    <property type="component" value="Chromosome"/>
</dbReference>
<protein>
    <recommendedName>
        <fullName evidence="3">mRNA interferase</fullName>
        <ecNumber evidence="3">3.1.-.-</ecNumber>
    </recommendedName>
</protein>
<dbReference type="GO" id="GO:0003677">
    <property type="term" value="F:DNA binding"/>
    <property type="evidence" value="ECO:0007669"/>
    <property type="project" value="InterPro"/>
</dbReference>
<accession>A0A7G8TBD1</accession>
<dbReference type="KEGG" id="cfem:HCR03_00915"/>
<dbReference type="PIRSF" id="PIRSF033490">
    <property type="entry name" value="MazF"/>
    <property type="match status" value="1"/>
</dbReference>
<evidence type="ECO:0000256" key="1">
    <source>
        <dbReference type="ARBA" id="ARBA00007521"/>
    </source>
</evidence>
<accession>A0A6N8HYH1</accession>
<sequence length="123" mass="13557">MNIRRGDIYYADLSPVVGSEQGGVRPVLIIQNNIGNRFSPTVIAAAITSQRSKANLPTHIMLNASTTGLAKDSIVLLEQVRTIDKHRLKERMGRLDNKAMLMVDQALSISFGLNEQEPVRQAT</sequence>
<keyword evidence="3" id="KW-0540">Nuclease</keyword>
<name>A0A6N8HYH1_9FIRM</name>
<evidence type="ECO:0000313" key="4">
    <source>
        <dbReference type="EMBL" id="MVB10645.1"/>
    </source>
</evidence>
<dbReference type="GO" id="GO:0016075">
    <property type="term" value="P:rRNA catabolic process"/>
    <property type="evidence" value="ECO:0007669"/>
    <property type="project" value="TreeGrafter"/>
</dbReference>
<dbReference type="AlphaFoldDB" id="A0A6N8HYH1"/>
<dbReference type="EMBL" id="CP060286">
    <property type="protein sequence ID" value="QNK40922.1"/>
    <property type="molecule type" value="Genomic_DNA"/>
</dbReference>
<organism evidence="4 6">
    <name type="scientific">Caproicibacter fermentans</name>
    <dbReference type="NCBI Taxonomy" id="2576756"/>
    <lineage>
        <taxon>Bacteria</taxon>
        <taxon>Bacillati</taxon>
        <taxon>Bacillota</taxon>
        <taxon>Clostridia</taxon>
        <taxon>Eubacteriales</taxon>
        <taxon>Acutalibacteraceae</taxon>
        <taxon>Caproicibacter</taxon>
    </lineage>
</organism>
<dbReference type="InterPro" id="IPR011067">
    <property type="entry name" value="Plasmid_toxin/cell-grow_inhib"/>
</dbReference>
<keyword evidence="3" id="KW-0255">Endonuclease</keyword>
<proteinExistence type="inferred from homology"/>
<dbReference type="InterPro" id="IPR003477">
    <property type="entry name" value="PemK-like"/>
</dbReference>
<evidence type="ECO:0000313" key="6">
    <source>
        <dbReference type="Proteomes" id="UP000469440"/>
    </source>
</evidence>
<dbReference type="SUPFAM" id="SSF50118">
    <property type="entry name" value="Cell growth inhibitor/plasmid maintenance toxic component"/>
    <property type="match status" value="1"/>
</dbReference>
<keyword evidence="2" id="KW-1277">Toxin-antitoxin system</keyword>
<keyword evidence="3 4" id="KW-0378">Hydrolase</keyword>
<dbReference type="OrthoDB" id="9808744at2"/>
<dbReference type="Pfam" id="PF02452">
    <property type="entry name" value="PemK_toxin"/>
    <property type="match status" value="1"/>
</dbReference>
<dbReference type="PANTHER" id="PTHR33988:SF2">
    <property type="entry name" value="ENDORIBONUCLEASE MAZF"/>
    <property type="match status" value="1"/>
</dbReference>
<evidence type="ECO:0000256" key="3">
    <source>
        <dbReference type="PIRNR" id="PIRNR033490"/>
    </source>
</evidence>
<gene>
    <name evidence="4" type="primary">ndoA_2</name>
    <name evidence="4" type="ORF">CAFE_13410</name>
    <name evidence="5" type="ORF">HCR03_00915</name>
</gene>
<keyword evidence="6" id="KW-1185">Reference proteome</keyword>
<reference evidence="4 6" key="1">
    <citation type="submission" date="2019-09" db="EMBL/GenBank/DDBJ databases">
        <title>Genome sequence of Clostridium sp. EA1.</title>
        <authorList>
            <person name="Poehlein A."/>
            <person name="Bengelsdorf F.R."/>
            <person name="Daniel R."/>
        </authorList>
    </citation>
    <scope>NUCLEOTIDE SEQUENCE [LARGE SCALE GENOMIC DNA]</scope>
    <source>
        <strain evidence="4 6">EA1</strain>
    </source>
</reference>
<dbReference type="EC" id="3.1.-.-" evidence="3"/>
<dbReference type="GO" id="GO:0006402">
    <property type="term" value="P:mRNA catabolic process"/>
    <property type="evidence" value="ECO:0007669"/>
    <property type="project" value="TreeGrafter"/>
</dbReference>
<dbReference type="GO" id="GO:0004521">
    <property type="term" value="F:RNA endonuclease activity"/>
    <property type="evidence" value="ECO:0007669"/>
    <property type="project" value="TreeGrafter"/>
</dbReference>
<dbReference type="Gene3D" id="2.30.30.110">
    <property type="match status" value="1"/>
</dbReference>
<dbReference type="PANTHER" id="PTHR33988">
    <property type="entry name" value="ENDORIBONUCLEASE MAZF-RELATED"/>
    <property type="match status" value="1"/>
</dbReference>
<evidence type="ECO:0000313" key="7">
    <source>
        <dbReference type="Proteomes" id="UP000515909"/>
    </source>
</evidence>
<reference evidence="5 7" key="2">
    <citation type="submission" date="2020-08" db="EMBL/GenBank/DDBJ databases">
        <title>The isolate Caproiciproducens sp. 7D4C2 produces n-caproate at mildly acidic conditions from hexoses: genome and rBOX comparison with related strains and chain-elongating bacteria.</title>
        <authorList>
            <person name="Esquivel-Elizondo S."/>
            <person name="Bagci C."/>
            <person name="Temovska M."/>
            <person name="Jeon B.S."/>
            <person name="Bessarab I."/>
            <person name="Williams R.B.H."/>
            <person name="Huson D.H."/>
            <person name="Angenent L.T."/>
        </authorList>
    </citation>
    <scope>NUCLEOTIDE SEQUENCE [LARGE SCALE GENOMIC DNA]</scope>
    <source>
        <strain evidence="5 7">7D4C2</strain>
    </source>
</reference>